<evidence type="ECO:0000313" key="5">
    <source>
        <dbReference type="EMBL" id="GJE75771.1"/>
    </source>
</evidence>
<name>A0ABQ4UUA8_9HYPH</name>
<proteinExistence type="predicted"/>
<dbReference type="RefSeq" id="WP_238308011.1">
    <property type="nucleotide sequence ID" value="NZ_BPRE01000006.1"/>
</dbReference>
<organism evidence="5 6">
    <name type="scientific">Methylorubrum suomiense</name>
    <dbReference type="NCBI Taxonomy" id="144191"/>
    <lineage>
        <taxon>Bacteria</taxon>
        <taxon>Pseudomonadati</taxon>
        <taxon>Pseudomonadota</taxon>
        <taxon>Alphaproteobacteria</taxon>
        <taxon>Hyphomicrobiales</taxon>
        <taxon>Methylobacteriaceae</taxon>
        <taxon>Methylorubrum</taxon>
    </lineage>
</organism>
<dbReference type="SUPFAM" id="SSF52172">
    <property type="entry name" value="CheY-like"/>
    <property type="match status" value="1"/>
</dbReference>
<comment type="caution">
    <text evidence="1">Lacks conserved residue(s) required for the propagation of feature annotation.</text>
</comment>
<dbReference type="PANTHER" id="PTHR45228:SF1">
    <property type="entry name" value="CYCLIC DI-GMP PHOSPHODIESTERASE TM_0186"/>
    <property type="match status" value="1"/>
</dbReference>
<dbReference type="InterPro" id="IPR003607">
    <property type="entry name" value="HD/PDEase_dom"/>
</dbReference>
<dbReference type="InterPro" id="IPR052020">
    <property type="entry name" value="Cyclic_di-GMP/3'3'-cGAMP_PDE"/>
</dbReference>
<evidence type="ECO:0000313" key="6">
    <source>
        <dbReference type="Proteomes" id="UP001055093"/>
    </source>
</evidence>
<evidence type="ECO:0000259" key="3">
    <source>
        <dbReference type="PROSITE" id="PS50110"/>
    </source>
</evidence>
<dbReference type="CDD" id="cd00077">
    <property type="entry name" value="HDc"/>
    <property type="match status" value="1"/>
</dbReference>
<comment type="caution">
    <text evidence="5">The sequence shown here is derived from an EMBL/GenBank/DDBJ whole genome shotgun (WGS) entry which is preliminary data.</text>
</comment>
<reference evidence="5" key="1">
    <citation type="journal article" date="2021" name="Front. Microbiol.">
        <title>Comprehensive Comparative Genomics and Phenotyping of Methylobacterium Species.</title>
        <authorList>
            <person name="Alessa O."/>
            <person name="Ogura Y."/>
            <person name="Fujitani Y."/>
            <person name="Takami H."/>
            <person name="Hayashi T."/>
            <person name="Sahin N."/>
            <person name="Tani A."/>
        </authorList>
    </citation>
    <scope>NUCLEOTIDE SEQUENCE</scope>
    <source>
        <strain evidence="5">DSM 14458</strain>
    </source>
</reference>
<evidence type="ECO:0008006" key="7">
    <source>
        <dbReference type="Google" id="ProtNLM"/>
    </source>
</evidence>
<feature type="domain" description="Response regulatory" evidence="3">
    <location>
        <begin position="61"/>
        <end position="177"/>
    </location>
</feature>
<keyword evidence="6" id="KW-1185">Reference proteome</keyword>
<evidence type="ECO:0000256" key="1">
    <source>
        <dbReference type="PROSITE-ProRule" id="PRU00169"/>
    </source>
</evidence>
<dbReference type="EMBL" id="BPRE01000006">
    <property type="protein sequence ID" value="GJE75771.1"/>
    <property type="molecule type" value="Genomic_DNA"/>
</dbReference>
<dbReference type="Proteomes" id="UP001055093">
    <property type="component" value="Unassembled WGS sequence"/>
</dbReference>
<evidence type="ECO:0000259" key="4">
    <source>
        <dbReference type="PROSITE" id="PS51832"/>
    </source>
</evidence>
<evidence type="ECO:0000256" key="2">
    <source>
        <dbReference type="SAM" id="MobiDB-lite"/>
    </source>
</evidence>
<dbReference type="Gene3D" id="1.10.3210.10">
    <property type="entry name" value="Hypothetical protein af1432"/>
    <property type="match status" value="1"/>
</dbReference>
<dbReference type="PROSITE" id="PS50110">
    <property type="entry name" value="RESPONSE_REGULATORY"/>
    <property type="match status" value="1"/>
</dbReference>
<dbReference type="InterPro" id="IPR037522">
    <property type="entry name" value="HD_GYP_dom"/>
</dbReference>
<accession>A0ABQ4UUA8</accession>
<dbReference type="SMART" id="SM00471">
    <property type="entry name" value="HDc"/>
    <property type="match status" value="1"/>
</dbReference>
<dbReference type="PANTHER" id="PTHR45228">
    <property type="entry name" value="CYCLIC DI-GMP PHOSPHODIESTERASE TM_0186-RELATED"/>
    <property type="match status" value="1"/>
</dbReference>
<feature type="region of interest" description="Disordered" evidence="2">
    <location>
        <begin position="24"/>
        <end position="57"/>
    </location>
</feature>
<dbReference type="InterPro" id="IPR011006">
    <property type="entry name" value="CheY-like_superfamily"/>
</dbReference>
<feature type="domain" description="HD-GYP" evidence="4">
    <location>
        <begin position="204"/>
        <end position="401"/>
    </location>
</feature>
<gene>
    <name evidence="5" type="ORF">BGCPKDLD_2358</name>
</gene>
<dbReference type="Pfam" id="PF13487">
    <property type="entry name" value="HD_5"/>
    <property type="match status" value="1"/>
</dbReference>
<sequence length="401" mass="43129">MIPAPVQRVLARLGAALESRRLLPAGEEHPVQPVPPPARLSDPAPAGRAEPPDVDGPDQSRALVAIVAARTPAPLVLALHGLPCATGIVAVGARVIEDLIAQAPDVIVVEAEPARFDAPALIRALRACEDLARTPVLLVAEGAPRTLRRLAREVGASDVVAKPFDEWELQDRVGVLIALAQARADSERRALAMRRDAARAIAETSAREREIIRRLMLAAEFRDDQAGDHLTRVAGGVIAVAEGLGLSQVEADDIALASTMHDIGKIGVPDHILLKAGPLTPEEWTEMRQHALRGYHMLHDSPSRLLQIAAEVALTHHERWDGTGYPRGLKGEEIPLSGRIVAVADVFDALISARSYKAAWPLEKARAHIESEAGRHFDPACVAAFLSRWDDIVALVQERAA</sequence>
<protein>
    <recommendedName>
        <fullName evidence="7">Two-component system response regulator</fullName>
    </recommendedName>
</protein>
<dbReference type="PROSITE" id="PS51832">
    <property type="entry name" value="HD_GYP"/>
    <property type="match status" value="1"/>
</dbReference>
<dbReference type="InterPro" id="IPR001789">
    <property type="entry name" value="Sig_transdc_resp-reg_receiver"/>
</dbReference>
<reference evidence="5" key="2">
    <citation type="submission" date="2021-08" db="EMBL/GenBank/DDBJ databases">
        <authorList>
            <person name="Tani A."/>
            <person name="Ola A."/>
            <person name="Ogura Y."/>
            <person name="Katsura K."/>
            <person name="Hayashi T."/>
        </authorList>
    </citation>
    <scope>NUCLEOTIDE SEQUENCE</scope>
    <source>
        <strain evidence="5">DSM 14458</strain>
    </source>
</reference>
<dbReference type="Gene3D" id="3.40.50.2300">
    <property type="match status" value="1"/>
</dbReference>
<dbReference type="SUPFAM" id="SSF109604">
    <property type="entry name" value="HD-domain/PDEase-like"/>
    <property type="match status" value="1"/>
</dbReference>